<name>A0A5B7GVX0_PORTR</name>
<reference evidence="1 2" key="1">
    <citation type="submission" date="2019-05" db="EMBL/GenBank/DDBJ databases">
        <title>Another draft genome of Portunus trituberculatus and its Hox gene families provides insights of decapod evolution.</title>
        <authorList>
            <person name="Jeong J.-H."/>
            <person name="Song I."/>
            <person name="Kim S."/>
            <person name="Choi T."/>
            <person name="Kim D."/>
            <person name="Ryu S."/>
            <person name="Kim W."/>
        </authorList>
    </citation>
    <scope>NUCLEOTIDE SEQUENCE [LARGE SCALE GENOMIC DNA]</scope>
    <source>
        <tissue evidence="1">Muscle</tissue>
    </source>
</reference>
<sequence length="85" mass="9561">MESGAKTTTHCSRIGRVYQVTEKDGTTGREPTLLHVYLFYAEQCVRVSLRRKILKHVSAHNLLSAGQYCSTSDLALFNKSWLSSL</sequence>
<evidence type="ECO:0000313" key="1">
    <source>
        <dbReference type="EMBL" id="MPC64441.1"/>
    </source>
</evidence>
<protein>
    <submittedName>
        <fullName evidence="1">Uncharacterized protein</fullName>
    </submittedName>
</protein>
<dbReference type="EMBL" id="VSRR010022101">
    <property type="protein sequence ID" value="MPC64441.1"/>
    <property type="molecule type" value="Genomic_DNA"/>
</dbReference>
<organism evidence="1 2">
    <name type="scientific">Portunus trituberculatus</name>
    <name type="common">Swimming crab</name>
    <name type="synonym">Neptunus trituberculatus</name>
    <dbReference type="NCBI Taxonomy" id="210409"/>
    <lineage>
        <taxon>Eukaryota</taxon>
        <taxon>Metazoa</taxon>
        <taxon>Ecdysozoa</taxon>
        <taxon>Arthropoda</taxon>
        <taxon>Crustacea</taxon>
        <taxon>Multicrustacea</taxon>
        <taxon>Malacostraca</taxon>
        <taxon>Eumalacostraca</taxon>
        <taxon>Eucarida</taxon>
        <taxon>Decapoda</taxon>
        <taxon>Pleocyemata</taxon>
        <taxon>Brachyura</taxon>
        <taxon>Eubrachyura</taxon>
        <taxon>Portunoidea</taxon>
        <taxon>Portunidae</taxon>
        <taxon>Portuninae</taxon>
        <taxon>Portunus</taxon>
    </lineage>
</organism>
<evidence type="ECO:0000313" key="2">
    <source>
        <dbReference type="Proteomes" id="UP000324222"/>
    </source>
</evidence>
<keyword evidence="2" id="KW-1185">Reference proteome</keyword>
<dbReference type="Proteomes" id="UP000324222">
    <property type="component" value="Unassembled WGS sequence"/>
</dbReference>
<comment type="caution">
    <text evidence="1">The sequence shown here is derived from an EMBL/GenBank/DDBJ whole genome shotgun (WGS) entry which is preliminary data.</text>
</comment>
<proteinExistence type="predicted"/>
<dbReference type="AlphaFoldDB" id="A0A5B7GVX0"/>
<accession>A0A5B7GVX0</accession>
<gene>
    <name evidence="1" type="ORF">E2C01_058557</name>
</gene>